<dbReference type="RefSeq" id="WP_380757389.1">
    <property type="nucleotide sequence ID" value="NZ_BAABLT010000052.1"/>
</dbReference>
<dbReference type="EMBL" id="JBHTIW010000004">
    <property type="protein sequence ID" value="MFD0919912.1"/>
    <property type="molecule type" value="Genomic_DNA"/>
</dbReference>
<dbReference type="InterPro" id="IPR046675">
    <property type="entry name" value="DUF6545"/>
</dbReference>
<dbReference type="Pfam" id="PF20182">
    <property type="entry name" value="DUF6545"/>
    <property type="match status" value="1"/>
</dbReference>
<evidence type="ECO:0000313" key="2">
    <source>
        <dbReference type="EMBL" id="MFD0919912.1"/>
    </source>
</evidence>
<evidence type="ECO:0000259" key="1">
    <source>
        <dbReference type="Pfam" id="PF20182"/>
    </source>
</evidence>
<name>A0ABW3FQD1_9PSEU</name>
<feature type="domain" description="DUF6545" evidence="1">
    <location>
        <begin position="8"/>
        <end position="101"/>
    </location>
</feature>
<keyword evidence="3" id="KW-1185">Reference proteome</keyword>
<gene>
    <name evidence="2" type="ORF">ACFQ16_09155</name>
</gene>
<comment type="caution">
    <text evidence="2">The sequence shown here is derived from an EMBL/GenBank/DDBJ whole genome shotgun (WGS) entry which is preliminary data.</text>
</comment>
<accession>A0ABW3FQD1</accession>
<sequence>MPRISTPEADGDAHWRLARRLVEIRDGLLLLAPYRDPALDAELRTASADPAVVEAARVAAALSAHRRGAPPRPDPPEPPAVQAADVASETAWLRRVARAYHRSPVVARYRRAGKESRA</sequence>
<evidence type="ECO:0000313" key="3">
    <source>
        <dbReference type="Proteomes" id="UP001597018"/>
    </source>
</evidence>
<reference evidence="3" key="1">
    <citation type="journal article" date="2019" name="Int. J. Syst. Evol. Microbiol.">
        <title>The Global Catalogue of Microorganisms (GCM) 10K type strain sequencing project: providing services to taxonomists for standard genome sequencing and annotation.</title>
        <authorList>
            <consortium name="The Broad Institute Genomics Platform"/>
            <consortium name="The Broad Institute Genome Sequencing Center for Infectious Disease"/>
            <person name="Wu L."/>
            <person name="Ma J."/>
        </authorList>
    </citation>
    <scope>NUCLEOTIDE SEQUENCE [LARGE SCALE GENOMIC DNA]</scope>
    <source>
        <strain evidence="3">CCUG 56401</strain>
    </source>
</reference>
<dbReference type="Proteomes" id="UP001597018">
    <property type="component" value="Unassembled WGS sequence"/>
</dbReference>
<proteinExistence type="predicted"/>
<organism evidence="2 3">
    <name type="scientific">Saccharopolyspora rosea</name>
    <dbReference type="NCBI Taxonomy" id="524884"/>
    <lineage>
        <taxon>Bacteria</taxon>
        <taxon>Bacillati</taxon>
        <taxon>Actinomycetota</taxon>
        <taxon>Actinomycetes</taxon>
        <taxon>Pseudonocardiales</taxon>
        <taxon>Pseudonocardiaceae</taxon>
        <taxon>Saccharopolyspora</taxon>
    </lineage>
</organism>
<protein>
    <submittedName>
        <fullName evidence="2">DUF6545 domain-containing protein</fullName>
    </submittedName>
</protein>